<proteinExistence type="inferred from homology"/>
<dbReference type="Pfam" id="PF01555">
    <property type="entry name" value="N6_N4_Mtase"/>
    <property type="match status" value="1"/>
</dbReference>
<organism evidence="10 11">
    <name type="scientific">Brunnivagina elsteri CCALA 953</name>
    <dbReference type="NCBI Taxonomy" id="987040"/>
    <lineage>
        <taxon>Bacteria</taxon>
        <taxon>Bacillati</taxon>
        <taxon>Cyanobacteriota</taxon>
        <taxon>Cyanophyceae</taxon>
        <taxon>Nostocales</taxon>
        <taxon>Calotrichaceae</taxon>
        <taxon>Brunnivagina</taxon>
    </lineage>
</organism>
<dbReference type="SUPFAM" id="SSF53335">
    <property type="entry name" value="S-adenosyl-L-methionine-dependent methyltransferases"/>
    <property type="match status" value="2"/>
</dbReference>
<reference evidence="10 11" key="1">
    <citation type="submission" date="2017-08" db="EMBL/GenBank/DDBJ databases">
        <title>Draft genome sequence of filamentous cyanobacterium Calothrix elsteri CCALA 953.</title>
        <authorList>
            <person name="Gagunashvili A.N."/>
            <person name="Elster J."/>
            <person name="Andresson O.S."/>
        </authorList>
    </citation>
    <scope>NUCLEOTIDE SEQUENCE [LARGE SCALE GENOMIC DNA]</scope>
    <source>
        <strain evidence="10 11">CCALA 953</strain>
    </source>
</reference>
<evidence type="ECO:0000256" key="3">
    <source>
        <dbReference type="ARBA" id="ARBA00022603"/>
    </source>
</evidence>
<dbReference type="GO" id="GO:0008170">
    <property type="term" value="F:N-methyltransferase activity"/>
    <property type="evidence" value="ECO:0007669"/>
    <property type="project" value="InterPro"/>
</dbReference>
<evidence type="ECO:0000313" key="10">
    <source>
        <dbReference type="EMBL" id="PAX60101.1"/>
    </source>
</evidence>
<keyword evidence="11" id="KW-1185">Reference proteome</keyword>
<evidence type="ECO:0000256" key="1">
    <source>
        <dbReference type="ARBA" id="ARBA00010203"/>
    </source>
</evidence>
<dbReference type="RefSeq" id="WP_095720369.1">
    <property type="nucleotide sequence ID" value="NZ_NTFS01000022.1"/>
</dbReference>
<dbReference type="InterPro" id="IPR002941">
    <property type="entry name" value="DNA_methylase_N4/N6"/>
</dbReference>
<keyword evidence="4" id="KW-0808">Transferase</keyword>
<dbReference type="InterPro" id="IPR029063">
    <property type="entry name" value="SAM-dependent_MTases_sf"/>
</dbReference>
<dbReference type="GO" id="GO:0032259">
    <property type="term" value="P:methylation"/>
    <property type="evidence" value="ECO:0007669"/>
    <property type="project" value="UniProtKB-KW"/>
</dbReference>
<evidence type="ECO:0000313" key="11">
    <source>
        <dbReference type="Proteomes" id="UP000218238"/>
    </source>
</evidence>
<evidence type="ECO:0000256" key="7">
    <source>
        <dbReference type="ARBA" id="ARBA00023125"/>
    </source>
</evidence>
<name>A0A2A2TNL5_9CYAN</name>
<keyword evidence="5" id="KW-0949">S-adenosyl-L-methionine</keyword>
<evidence type="ECO:0000256" key="5">
    <source>
        <dbReference type="ARBA" id="ARBA00022691"/>
    </source>
</evidence>
<protein>
    <recommendedName>
        <fullName evidence="2">site-specific DNA-methyltransferase (cytosine-N(4)-specific)</fullName>
        <ecNumber evidence="2">2.1.1.113</ecNumber>
    </recommendedName>
</protein>
<evidence type="ECO:0000256" key="6">
    <source>
        <dbReference type="ARBA" id="ARBA00022747"/>
    </source>
</evidence>
<dbReference type="GO" id="GO:0015667">
    <property type="term" value="F:site-specific DNA-methyltransferase (cytosine-N4-specific) activity"/>
    <property type="evidence" value="ECO:0007669"/>
    <property type="project" value="UniProtKB-EC"/>
</dbReference>
<evidence type="ECO:0000256" key="4">
    <source>
        <dbReference type="ARBA" id="ARBA00022679"/>
    </source>
</evidence>
<keyword evidence="3 10" id="KW-0489">Methyltransferase</keyword>
<evidence type="ECO:0000259" key="9">
    <source>
        <dbReference type="Pfam" id="PF01555"/>
    </source>
</evidence>
<keyword evidence="6" id="KW-0680">Restriction system</keyword>
<dbReference type="Proteomes" id="UP000218238">
    <property type="component" value="Unassembled WGS sequence"/>
</dbReference>
<dbReference type="PROSITE" id="PS00093">
    <property type="entry name" value="N4_MTASE"/>
    <property type="match status" value="1"/>
</dbReference>
<dbReference type="EC" id="2.1.1.113" evidence="2"/>
<sequence>MVKQFELPLKKILTSSSPSIDTASTFKDNMKLPVHRWFRYSAGFSAQWVEAIINQAQEMGRVTVLDPFVGSGTTLLASEKLRVESYGIEAHPFILRVAQAKLLYRTNTDTYLNFINKVIKVSQNLQARIDNYPKLIRECFKDEALEHLDKLRQAWEKLADDSPESQLAWLTLITILRPVSHAGTAPWQYILPNKRKQVSVEPMLAFKLMAETIAADITIASNTTNTFANLIQSDARTCEGIPDKFASLIVTSPPYANNYDYADATRLEMCFMQEISGWGDLQTTIRQYLVRSCSQHVTTKNVNIDEILESPALEPIKPAILEIYYRLSEERNFHGGKKNYHLMIACYFFDMAQVWQSLRRVSKSDSQVCFVIGDSAPYGIYVPVIEWMGLLAQAAGFKEFQFEKFRDRNIKWKNRKHQVPLCEGCLWIQG</sequence>
<dbReference type="GO" id="GO:0009307">
    <property type="term" value="P:DNA restriction-modification system"/>
    <property type="evidence" value="ECO:0007669"/>
    <property type="project" value="UniProtKB-KW"/>
</dbReference>
<gene>
    <name evidence="10" type="ORF">CK510_03490</name>
</gene>
<dbReference type="Gene3D" id="3.40.50.150">
    <property type="entry name" value="Vaccinia Virus protein VP39"/>
    <property type="match status" value="2"/>
</dbReference>
<comment type="caution">
    <text evidence="10">The sequence shown here is derived from an EMBL/GenBank/DDBJ whole genome shotgun (WGS) entry which is preliminary data.</text>
</comment>
<keyword evidence="7" id="KW-0238">DNA-binding</keyword>
<comment type="catalytic activity">
    <reaction evidence="8">
        <text>a 2'-deoxycytidine in DNA + S-adenosyl-L-methionine = an N(4)-methyl-2'-deoxycytidine in DNA + S-adenosyl-L-homocysteine + H(+)</text>
        <dbReference type="Rhea" id="RHEA:16857"/>
        <dbReference type="Rhea" id="RHEA-COMP:11369"/>
        <dbReference type="Rhea" id="RHEA-COMP:13674"/>
        <dbReference type="ChEBI" id="CHEBI:15378"/>
        <dbReference type="ChEBI" id="CHEBI:57856"/>
        <dbReference type="ChEBI" id="CHEBI:59789"/>
        <dbReference type="ChEBI" id="CHEBI:85452"/>
        <dbReference type="ChEBI" id="CHEBI:137933"/>
        <dbReference type="EC" id="2.1.1.113"/>
    </reaction>
</comment>
<dbReference type="GO" id="GO:0003677">
    <property type="term" value="F:DNA binding"/>
    <property type="evidence" value="ECO:0007669"/>
    <property type="project" value="UniProtKB-KW"/>
</dbReference>
<evidence type="ECO:0000256" key="2">
    <source>
        <dbReference type="ARBA" id="ARBA00012185"/>
    </source>
</evidence>
<evidence type="ECO:0000256" key="8">
    <source>
        <dbReference type="ARBA" id="ARBA00049120"/>
    </source>
</evidence>
<dbReference type="AlphaFoldDB" id="A0A2A2TNL5"/>
<dbReference type="InterPro" id="IPR017985">
    <property type="entry name" value="MeTrfase_CN4_CS"/>
</dbReference>
<dbReference type="OrthoDB" id="9800801at2"/>
<accession>A0A2A2TNL5</accession>
<dbReference type="EMBL" id="NTFS01000022">
    <property type="protein sequence ID" value="PAX60101.1"/>
    <property type="molecule type" value="Genomic_DNA"/>
</dbReference>
<comment type="similarity">
    <text evidence="1">Belongs to the N(4)/N(6)-methyltransferase family. N(4) subfamily.</text>
</comment>
<feature type="domain" description="DNA methylase N-4/N-6" evidence="9">
    <location>
        <begin position="36"/>
        <end position="99"/>
    </location>
</feature>